<dbReference type="InterPro" id="IPR057873">
    <property type="entry name" value="CTHRC1_C"/>
</dbReference>
<dbReference type="PANTHER" id="PTHR24637">
    <property type="entry name" value="COLLAGEN"/>
    <property type="match status" value="1"/>
</dbReference>
<dbReference type="InterPro" id="IPR008160">
    <property type="entry name" value="Collagen"/>
</dbReference>
<dbReference type="Gene3D" id="1.20.5.320">
    <property type="entry name" value="6-Phosphogluconate Dehydrogenase, domain 3"/>
    <property type="match status" value="1"/>
</dbReference>
<dbReference type="Pfam" id="PF25815">
    <property type="entry name" value="CTHRC1_C"/>
    <property type="match status" value="2"/>
</dbReference>
<protein>
    <submittedName>
        <fullName evidence="5">Collagen alpha-1(XXI) chain-like</fullName>
    </submittedName>
</protein>
<accession>A0A6P8J3Y5</accession>
<dbReference type="OrthoDB" id="5985978at2759"/>
<evidence type="ECO:0000313" key="5">
    <source>
        <dbReference type="RefSeq" id="XP_031574731.1"/>
    </source>
</evidence>
<feature type="region of interest" description="Disordered" evidence="1">
    <location>
        <begin position="23"/>
        <end position="115"/>
    </location>
</feature>
<reference evidence="5" key="1">
    <citation type="submission" date="2025-08" db="UniProtKB">
        <authorList>
            <consortium name="RefSeq"/>
        </authorList>
    </citation>
    <scope>IDENTIFICATION</scope>
    <source>
        <tissue evidence="5">Tentacle</tissue>
    </source>
</reference>
<feature type="domain" description="CTHRC1 C-terminal" evidence="3">
    <location>
        <begin position="117"/>
        <end position="249"/>
    </location>
</feature>
<evidence type="ECO:0000256" key="2">
    <source>
        <dbReference type="SAM" id="SignalP"/>
    </source>
</evidence>
<feature type="chain" id="PRO_5028485398" evidence="2">
    <location>
        <begin position="19"/>
        <end position="517"/>
    </location>
</feature>
<feature type="domain" description="CTHRC1 C-terminal" evidence="3">
    <location>
        <begin position="376"/>
        <end position="509"/>
    </location>
</feature>
<dbReference type="PANTHER" id="PTHR24637:SF421">
    <property type="entry name" value="CUTICLE COLLAGEN DPY-2"/>
    <property type="match status" value="1"/>
</dbReference>
<evidence type="ECO:0000313" key="4">
    <source>
        <dbReference type="Proteomes" id="UP000515163"/>
    </source>
</evidence>
<dbReference type="AlphaFoldDB" id="A0A6P8J3Y5"/>
<dbReference type="KEGG" id="aten:116308451"/>
<proteinExistence type="predicted"/>
<dbReference type="Proteomes" id="UP000515163">
    <property type="component" value="Unplaced"/>
</dbReference>
<feature type="compositionally biased region" description="Pro residues" evidence="1">
    <location>
        <begin position="87"/>
        <end position="96"/>
    </location>
</feature>
<feature type="compositionally biased region" description="Low complexity" evidence="1">
    <location>
        <begin position="336"/>
        <end position="358"/>
    </location>
</feature>
<evidence type="ECO:0000256" key="1">
    <source>
        <dbReference type="SAM" id="MobiDB-lite"/>
    </source>
</evidence>
<dbReference type="GeneID" id="116308451"/>
<feature type="signal peptide" evidence="2">
    <location>
        <begin position="1"/>
        <end position="18"/>
    </location>
</feature>
<organism evidence="4 5">
    <name type="scientific">Actinia tenebrosa</name>
    <name type="common">Australian red waratah sea anemone</name>
    <dbReference type="NCBI Taxonomy" id="6105"/>
    <lineage>
        <taxon>Eukaryota</taxon>
        <taxon>Metazoa</taxon>
        <taxon>Cnidaria</taxon>
        <taxon>Anthozoa</taxon>
        <taxon>Hexacorallia</taxon>
        <taxon>Actiniaria</taxon>
        <taxon>Actiniidae</taxon>
        <taxon>Actinia</taxon>
    </lineage>
</organism>
<keyword evidence="2" id="KW-0732">Signal</keyword>
<name>A0A6P8J3Y5_ACTTE</name>
<dbReference type="RefSeq" id="XP_031574731.1">
    <property type="nucleotide sequence ID" value="XM_031718871.1"/>
</dbReference>
<dbReference type="InParanoid" id="A0A6P8J3Y5"/>
<dbReference type="Pfam" id="PF01391">
    <property type="entry name" value="Collagen"/>
    <property type="match status" value="2"/>
</dbReference>
<sequence>MRFFVVVLLVSLAVFVSPVIKPACGQKNKPAGQPRSDFSCLAGRPGIPGLHGTPGAPGRDGRDGRPGTQGKQGPRGFHGTPGKQGPPGAPGIPGPKGPKGDAGPKGEKGEPGARGFSAYSNWKECSWINIDEGKDNGLIRDCVFQKKYNNSILHVYWNGNLRIHNCNDCCKRWFFTFNGAECKGPRAIDGIVYMAKGVGHNIHRVRHIEGHCDKIHKGPVRVGFNVGNCAGYGNVDAKTGWNSNSRLFVEEVPRPQPYKMRFFVVVLLVSLAVFVSPAIKPACGQKNKQAGQSTSCLVGRPGIPGLHGTPGAPGRDGRDGRPGTQGKQGPRGFDGTPGKQGPPGAAGPPGNTGPQGPKGDAGPKGEKGEPGARGFSAYSNWKECSWTKISEGKDNGLIRDCLFRKNFTDSILHVYWNGDFRIYDCNVCCKRWFFTFNGAECKTPRAIDGTLYLRKGKGTEDIHRVRHIEGHCDKIHKGPVRVGFNVGNCAGYGTADAHTGWNSNSRLFVEEVPRPQQ</sequence>
<feature type="compositionally biased region" description="Basic and acidic residues" evidence="1">
    <location>
        <begin position="98"/>
        <end position="111"/>
    </location>
</feature>
<feature type="region of interest" description="Disordered" evidence="1">
    <location>
        <begin position="283"/>
        <end position="374"/>
    </location>
</feature>
<evidence type="ECO:0000259" key="3">
    <source>
        <dbReference type="Pfam" id="PF25815"/>
    </source>
</evidence>
<feature type="compositionally biased region" description="Basic and acidic residues" evidence="1">
    <location>
        <begin position="361"/>
        <end position="370"/>
    </location>
</feature>
<feature type="compositionally biased region" description="Polar residues" evidence="1">
    <location>
        <begin position="286"/>
        <end position="296"/>
    </location>
</feature>
<keyword evidence="4" id="KW-1185">Reference proteome</keyword>
<gene>
    <name evidence="5" type="primary">LOC116308451</name>
</gene>